<comment type="similarity">
    <text evidence="1 3">Belongs to the short-chain dehydrogenases/reductases (SDR) family.</text>
</comment>
<keyword evidence="2" id="KW-0560">Oxidoreductase</keyword>
<dbReference type="EMBL" id="RYFG02000055">
    <property type="protein sequence ID" value="TRW99766.1"/>
    <property type="molecule type" value="Genomic_DNA"/>
</dbReference>
<dbReference type="Gene3D" id="3.40.50.720">
    <property type="entry name" value="NAD(P)-binding Rossmann-like Domain"/>
    <property type="match status" value="1"/>
</dbReference>
<dbReference type="InterPro" id="IPR057326">
    <property type="entry name" value="KR_dom"/>
</dbReference>
<evidence type="ECO:0000256" key="3">
    <source>
        <dbReference type="RuleBase" id="RU000363"/>
    </source>
</evidence>
<protein>
    <submittedName>
        <fullName evidence="5">SDR family oxidoreductase</fullName>
    </submittedName>
</protein>
<dbReference type="PANTHER" id="PTHR44196:SF1">
    <property type="entry name" value="DEHYDROGENASE_REDUCTASE SDR FAMILY MEMBER 7B"/>
    <property type="match status" value="1"/>
</dbReference>
<dbReference type="InterPro" id="IPR020904">
    <property type="entry name" value="Sc_DH/Rdtase_CS"/>
</dbReference>
<dbReference type="Proteomes" id="UP000733744">
    <property type="component" value="Unassembled WGS sequence"/>
</dbReference>
<dbReference type="InterPro" id="IPR002347">
    <property type="entry name" value="SDR_fam"/>
</dbReference>
<dbReference type="PRINTS" id="PR00080">
    <property type="entry name" value="SDRFAMILY"/>
</dbReference>
<dbReference type="NCBIfam" id="NF005495">
    <property type="entry name" value="PRK07109.1"/>
    <property type="match status" value="1"/>
</dbReference>
<dbReference type="CDD" id="cd05360">
    <property type="entry name" value="SDR_c3"/>
    <property type="match status" value="1"/>
</dbReference>
<name>A0ABY3CCK4_9GAMM</name>
<organism evidence="5 6">
    <name type="scientific">Candidatus Methylobacter oryzae</name>
    <dbReference type="NCBI Taxonomy" id="2497749"/>
    <lineage>
        <taxon>Bacteria</taxon>
        <taxon>Pseudomonadati</taxon>
        <taxon>Pseudomonadota</taxon>
        <taxon>Gammaproteobacteria</taxon>
        <taxon>Methylococcales</taxon>
        <taxon>Methylococcaceae</taxon>
        <taxon>Methylobacter</taxon>
    </lineage>
</organism>
<dbReference type="Pfam" id="PF00106">
    <property type="entry name" value="adh_short"/>
    <property type="match status" value="1"/>
</dbReference>
<proteinExistence type="inferred from homology"/>
<keyword evidence="6" id="KW-1185">Reference proteome</keyword>
<evidence type="ECO:0000256" key="1">
    <source>
        <dbReference type="ARBA" id="ARBA00006484"/>
    </source>
</evidence>
<dbReference type="PRINTS" id="PR00081">
    <property type="entry name" value="GDHRDH"/>
</dbReference>
<accession>A0ABY3CCK4</accession>
<dbReference type="SUPFAM" id="SSF51735">
    <property type="entry name" value="NAD(P)-binding Rossmann-fold domains"/>
    <property type="match status" value="1"/>
</dbReference>
<dbReference type="RefSeq" id="WP_127028968.1">
    <property type="nucleotide sequence ID" value="NZ_RYFG02000055.1"/>
</dbReference>
<sequence length="347" mass="38524">MNLKRNNGTNRESPVVVVTGAGAGVGRATVREFARNGARLGLIGRDPHRLKQAANEVRELGSEAVIAVADVADADQVEAAAVRIEAVFGAIDIWINNAMATIYSPFEEISADDYKRATEVTYLGAVYGTMAALKRMKARDCGLIIQVGSALAYRAIPLQSPYCGAKFAIRGFTDALRSELLHDRSKVRLTMVHMPALNTPQFDWGKNQMPTRPQPVPPIFKPEMAAKAIFWASRHKRREVYVGWPTWKAIWANKLFPGLIDRYLARTGYEGQESREPADPLSPDNLWEPVEGDFAAHGRFDKSAKPGIAQLWLTLYREPLTVGLLAAGLWACWRLRRNSARLKNADR</sequence>
<feature type="domain" description="Ketoreductase" evidence="4">
    <location>
        <begin position="14"/>
        <end position="200"/>
    </location>
</feature>
<dbReference type="PANTHER" id="PTHR44196">
    <property type="entry name" value="DEHYDROGENASE/REDUCTASE SDR FAMILY MEMBER 7B"/>
    <property type="match status" value="1"/>
</dbReference>
<evidence type="ECO:0000259" key="4">
    <source>
        <dbReference type="SMART" id="SM00822"/>
    </source>
</evidence>
<dbReference type="InterPro" id="IPR036291">
    <property type="entry name" value="NAD(P)-bd_dom_sf"/>
</dbReference>
<comment type="caution">
    <text evidence="5">The sequence shown here is derived from an EMBL/GenBank/DDBJ whole genome shotgun (WGS) entry which is preliminary data.</text>
</comment>
<dbReference type="SMART" id="SM00822">
    <property type="entry name" value="PKS_KR"/>
    <property type="match status" value="1"/>
</dbReference>
<reference evidence="5 6" key="1">
    <citation type="journal article" date="2019" name="Antonie Van Leeuwenhoek">
        <title>Description of 'Ca. Methylobacter oryzae' KRF1, a novel species from the environmentally important Methylobacter clade 2.</title>
        <authorList>
            <person name="Khatri K."/>
            <person name="Mohite J.A."/>
            <person name="Pandit P.S."/>
            <person name="Bahulikar R."/>
            <person name="Rahalkar M.C."/>
        </authorList>
    </citation>
    <scope>NUCLEOTIDE SEQUENCE [LARGE SCALE GENOMIC DNA]</scope>
    <source>
        <strain evidence="5 6">KRF1</strain>
    </source>
</reference>
<gene>
    <name evidence="5" type="ORF">EKO24_006600</name>
</gene>
<dbReference type="PROSITE" id="PS00061">
    <property type="entry name" value="ADH_SHORT"/>
    <property type="match status" value="1"/>
</dbReference>
<evidence type="ECO:0000256" key="2">
    <source>
        <dbReference type="ARBA" id="ARBA00023002"/>
    </source>
</evidence>
<evidence type="ECO:0000313" key="6">
    <source>
        <dbReference type="Proteomes" id="UP000733744"/>
    </source>
</evidence>
<evidence type="ECO:0000313" key="5">
    <source>
        <dbReference type="EMBL" id="TRW99766.1"/>
    </source>
</evidence>